<feature type="compositionally biased region" description="Polar residues" evidence="1">
    <location>
        <begin position="1"/>
        <end position="16"/>
    </location>
</feature>
<evidence type="ECO:0000256" key="1">
    <source>
        <dbReference type="SAM" id="MobiDB-lite"/>
    </source>
</evidence>
<organism evidence="2 3">
    <name type="scientific">Drechmeria coniospora</name>
    <name type="common">Nematophagous fungus</name>
    <name type="synonym">Meria coniospora</name>
    <dbReference type="NCBI Taxonomy" id="98403"/>
    <lineage>
        <taxon>Eukaryota</taxon>
        <taxon>Fungi</taxon>
        <taxon>Dikarya</taxon>
        <taxon>Ascomycota</taxon>
        <taxon>Pezizomycotina</taxon>
        <taxon>Sordariomycetes</taxon>
        <taxon>Hypocreomycetidae</taxon>
        <taxon>Hypocreales</taxon>
        <taxon>Ophiocordycipitaceae</taxon>
        <taxon>Drechmeria</taxon>
    </lineage>
</organism>
<dbReference type="InParanoid" id="A0A151GW20"/>
<feature type="compositionally biased region" description="Basic and acidic residues" evidence="1">
    <location>
        <begin position="17"/>
        <end position="34"/>
    </location>
</feature>
<dbReference type="AlphaFoldDB" id="A0A151GW20"/>
<gene>
    <name evidence="2" type="ORF">DCS_02440</name>
</gene>
<name>A0A151GW20_DRECN</name>
<dbReference type="RefSeq" id="XP_040660650.1">
    <property type="nucleotide sequence ID" value="XM_040799767.1"/>
</dbReference>
<feature type="region of interest" description="Disordered" evidence="1">
    <location>
        <begin position="1"/>
        <end position="76"/>
    </location>
</feature>
<reference evidence="2 3" key="1">
    <citation type="journal article" date="2016" name="Sci. Rep.">
        <title>Insights into Adaptations to a Near-Obligate Nematode Endoparasitic Lifestyle from the Finished Genome of Drechmeria coniospora.</title>
        <authorList>
            <person name="Zhang L."/>
            <person name="Zhou Z."/>
            <person name="Guo Q."/>
            <person name="Fokkens L."/>
            <person name="Miskei M."/>
            <person name="Pocsi I."/>
            <person name="Zhang W."/>
            <person name="Chen M."/>
            <person name="Wang L."/>
            <person name="Sun Y."/>
            <person name="Donzelli B.G."/>
            <person name="Gibson D.M."/>
            <person name="Nelson D.R."/>
            <person name="Luo J.G."/>
            <person name="Rep M."/>
            <person name="Liu H."/>
            <person name="Yang S."/>
            <person name="Wang J."/>
            <person name="Krasnoff S.B."/>
            <person name="Xu Y."/>
            <person name="Molnar I."/>
            <person name="Lin M."/>
        </authorList>
    </citation>
    <scope>NUCLEOTIDE SEQUENCE [LARGE SCALE GENOMIC DNA]</scope>
    <source>
        <strain evidence="2 3">ARSEF 6962</strain>
    </source>
</reference>
<proteinExistence type="predicted"/>
<protein>
    <submittedName>
        <fullName evidence="2">Uncharacterized protein</fullName>
    </submittedName>
</protein>
<comment type="caution">
    <text evidence="2">The sequence shown here is derived from an EMBL/GenBank/DDBJ whole genome shotgun (WGS) entry which is preliminary data.</text>
</comment>
<feature type="compositionally biased region" description="Polar residues" evidence="1">
    <location>
        <begin position="37"/>
        <end position="47"/>
    </location>
</feature>
<evidence type="ECO:0000313" key="3">
    <source>
        <dbReference type="Proteomes" id="UP000076580"/>
    </source>
</evidence>
<dbReference type="OrthoDB" id="5425892at2759"/>
<keyword evidence="3" id="KW-1185">Reference proteome</keyword>
<evidence type="ECO:0000313" key="2">
    <source>
        <dbReference type="EMBL" id="KYK61298.1"/>
    </source>
</evidence>
<dbReference type="Proteomes" id="UP000076580">
    <property type="component" value="Chromosome 01"/>
</dbReference>
<dbReference type="GeneID" id="63715083"/>
<sequence length="76" mass="8652">MPERITTSIPAHSSHSSQDKTSPRAKADAARAMDHTISWQPSMQRRQSWSKEDQKHQLQMSTMDTANKAPGFTEKR</sequence>
<dbReference type="EMBL" id="LAYC01000001">
    <property type="protein sequence ID" value="KYK61298.1"/>
    <property type="molecule type" value="Genomic_DNA"/>
</dbReference>
<accession>A0A151GW20</accession>